<dbReference type="Proteomes" id="UP000178606">
    <property type="component" value="Unassembled WGS sequence"/>
</dbReference>
<proteinExistence type="predicted"/>
<protein>
    <submittedName>
        <fullName evidence="1">Uncharacterized protein</fullName>
    </submittedName>
</protein>
<accession>A0A1F6C9J8</accession>
<dbReference type="AlphaFoldDB" id="A0A1F6C9J8"/>
<dbReference type="EMBL" id="MFKF01000365">
    <property type="protein sequence ID" value="OGG45838.1"/>
    <property type="molecule type" value="Genomic_DNA"/>
</dbReference>
<evidence type="ECO:0000313" key="2">
    <source>
        <dbReference type="Proteomes" id="UP000178606"/>
    </source>
</evidence>
<gene>
    <name evidence="1" type="ORF">A3F84_05820</name>
</gene>
<reference evidence="1 2" key="1">
    <citation type="journal article" date="2016" name="Nat. Commun.">
        <title>Thousands of microbial genomes shed light on interconnected biogeochemical processes in an aquifer system.</title>
        <authorList>
            <person name="Anantharaman K."/>
            <person name="Brown C.T."/>
            <person name="Hug L.A."/>
            <person name="Sharon I."/>
            <person name="Castelle C.J."/>
            <person name="Probst A.J."/>
            <person name="Thomas B.C."/>
            <person name="Singh A."/>
            <person name="Wilkins M.J."/>
            <person name="Karaoz U."/>
            <person name="Brodie E.L."/>
            <person name="Williams K.H."/>
            <person name="Hubbard S.S."/>
            <person name="Banfield J.F."/>
        </authorList>
    </citation>
    <scope>NUCLEOTIDE SEQUENCE [LARGE SCALE GENOMIC DNA]</scope>
    <source>
        <strain evidence="2">RIFCSPLOWO2_12_FULL_64_10</strain>
    </source>
</reference>
<evidence type="ECO:0000313" key="1">
    <source>
        <dbReference type="EMBL" id="OGG45838.1"/>
    </source>
</evidence>
<sequence length="61" mass="6629">MEYLRTRHLGGYAGVPHRPQDSAFEEGHALAEVALKVGYTLAHVVQSALDTLQAVNDLVRG</sequence>
<organism evidence="1 2">
    <name type="scientific">Handelsmanbacteria sp. (strain RIFCSPLOWO2_12_FULL_64_10)</name>
    <dbReference type="NCBI Taxonomy" id="1817868"/>
    <lineage>
        <taxon>Bacteria</taxon>
        <taxon>Candidatus Handelsmaniibacteriota</taxon>
    </lineage>
</organism>
<name>A0A1F6C9J8_HANXR</name>
<comment type="caution">
    <text evidence="1">The sequence shown here is derived from an EMBL/GenBank/DDBJ whole genome shotgun (WGS) entry which is preliminary data.</text>
</comment>